<dbReference type="Pfam" id="PF12763">
    <property type="entry name" value="EH"/>
    <property type="match status" value="1"/>
</dbReference>
<evidence type="ECO:0000313" key="3">
    <source>
        <dbReference type="EMBL" id="TEB36416.1"/>
    </source>
</evidence>
<feature type="compositionally biased region" description="Pro residues" evidence="1">
    <location>
        <begin position="63"/>
        <end position="75"/>
    </location>
</feature>
<comment type="caution">
    <text evidence="3">The sequence shown here is derived from an EMBL/GenBank/DDBJ whole genome shotgun (WGS) entry which is preliminary data.</text>
</comment>
<feature type="region of interest" description="Disordered" evidence="1">
    <location>
        <begin position="14"/>
        <end position="216"/>
    </location>
</feature>
<feature type="compositionally biased region" description="Low complexity" evidence="1">
    <location>
        <begin position="197"/>
        <end position="209"/>
    </location>
</feature>
<feature type="compositionally biased region" description="Polar residues" evidence="1">
    <location>
        <begin position="656"/>
        <end position="683"/>
    </location>
</feature>
<dbReference type="Gene3D" id="1.10.238.10">
    <property type="entry name" value="EF-hand"/>
    <property type="match status" value="1"/>
</dbReference>
<reference evidence="3 4" key="1">
    <citation type="journal article" date="2019" name="Nat. Ecol. Evol.">
        <title>Megaphylogeny resolves global patterns of mushroom evolution.</title>
        <authorList>
            <person name="Varga T."/>
            <person name="Krizsan K."/>
            <person name="Foldi C."/>
            <person name="Dima B."/>
            <person name="Sanchez-Garcia M."/>
            <person name="Sanchez-Ramirez S."/>
            <person name="Szollosi G.J."/>
            <person name="Szarkandi J.G."/>
            <person name="Papp V."/>
            <person name="Albert L."/>
            <person name="Andreopoulos W."/>
            <person name="Angelini C."/>
            <person name="Antonin V."/>
            <person name="Barry K.W."/>
            <person name="Bougher N.L."/>
            <person name="Buchanan P."/>
            <person name="Buyck B."/>
            <person name="Bense V."/>
            <person name="Catcheside P."/>
            <person name="Chovatia M."/>
            <person name="Cooper J."/>
            <person name="Damon W."/>
            <person name="Desjardin D."/>
            <person name="Finy P."/>
            <person name="Geml J."/>
            <person name="Haridas S."/>
            <person name="Hughes K."/>
            <person name="Justo A."/>
            <person name="Karasinski D."/>
            <person name="Kautmanova I."/>
            <person name="Kiss B."/>
            <person name="Kocsube S."/>
            <person name="Kotiranta H."/>
            <person name="LaButti K.M."/>
            <person name="Lechner B.E."/>
            <person name="Liimatainen K."/>
            <person name="Lipzen A."/>
            <person name="Lukacs Z."/>
            <person name="Mihaltcheva S."/>
            <person name="Morgado L.N."/>
            <person name="Niskanen T."/>
            <person name="Noordeloos M.E."/>
            <person name="Ohm R.A."/>
            <person name="Ortiz-Santana B."/>
            <person name="Ovrebo C."/>
            <person name="Racz N."/>
            <person name="Riley R."/>
            <person name="Savchenko A."/>
            <person name="Shiryaev A."/>
            <person name="Soop K."/>
            <person name="Spirin V."/>
            <person name="Szebenyi C."/>
            <person name="Tomsovsky M."/>
            <person name="Tulloss R.E."/>
            <person name="Uehling J."/>
            <person name="Grigoriev I.V."/>
            <person name="Vagvolgyi C."/>
            <person name="Papp T."/>
            <person name="Martin F.M."/>
            <person name="Miettinen O."/>
            <person name="Hibbett D.S."/>
            <person name="Nagy L.G."/>
        </authorList>
    </citation>
    <scope>NUCLEOTIDE SEQUENCE [LARGE SCALE GENOMIC DNA]</scope>
    <source>
        <strain evidence="3 4">FP101781</strain>
    </source>
</reference>
<sequence>MSALQSRIAAFESLAGGATSHGKLNAEDDDRGNTETPSASLLIDAPLSAATAAALQPPVVLTPSPPKHSPSPSPPNLGRKTSLIDLDDWMLEPGEKKRNNGLLINLDSSSPPKPKLTPPSPSKKPPLPPRQPSYTSLKSAASSSSIRSGSSPNAPQAFLYPPRPRPEGGMPLTVNTMELLNHNNGGSATNSRHTQGSSISSFHSVSLSSDTGTDVSTPGSISNFIATYPVDSTDSLTESFEDVSASSISPATERNIHLEFEKARAKAANRSSTQTVILPSAMLSPQPSPVPPKLPQRPSPPNSARTSIRSPPPPPSRSFSQRTATGGESGSSTPRLTPASPVSTPLPSTMIPTTYAVRRAPPPPPSRTSFASDRSSIHSAFSTSSSGHSHNSRAIAFNHHNGSLSALAAATHKKRPTPVPLAARKRYEKVFGANVVQRRTAVTEQQAKRKRGLEEEQKKENGFLSPDSMASPGRGRRAAGWRGLSVDLITGDPDSVAEQLNSAGSAGGRKDKGKARQNDTDSESDEEDLVKVRSKLFKREEGRCGEGKEEAVDPNEKLEGSVVRLIWKRSGLEKRRLAEIWNECDPTQGGSLDMEAFVKGMWRIDEELRRAQTQLLKSANSPAMRNGFANSSRTSFQSYMSPPSSKHSSYTSTTSGRQGISTPALSRTSSIASQRSVQTTLGSRNAAYQKLTGAGTSPTSTQVTSTPPPPSAYNHYTGSSPMNSYKATGGGYTGGASYNGNTSYGAGYSVYGGGERGMSRGSGGGALNVKSFIDKGSAAIGPLAVTVPSAVRNLLKGS</sequence>
<dbReference type="STRING" id="71717.A0A4Y7TQI5"/>
<feature type="region of interest" description="Disordered" evidence="1">
    <location>
        <begin position="281"/>
        <end position="389"/>
    </location>
</feature>
<proteinExistence type="predicted"/>
<protein>
    <recommendedName>
        <fullName evidence="2">EH domain-containing protein</fullName>
    </recommendedName>
</protein>
<feature type="compositionally biased region" description="Polar residues" evidence="1">
    <location>
        <begin position="173"/>
        <end position="196"/>
    </location>
</feature>
<feature type="compositionally biased region" description="Low complexity" evidence="1">
    <location>
        <begin position="133"/>
        <end position="154"/>
    </location>
</feature>
<dbReference type="InterPro" id="IPR011992">
    <property type="entry name" value="EF-hand-dom_pair"/>
</dbReference>
<gene>
    <name evidence="3" type="ORF">FA13DRAFT_1728009</name>
</gene>
<feature type="region of interest" description="Disordered" evidence="1">
    <location>
        <begin position="440"/>
        <end position="478"/>
    </location>
</feature>
<dbReference type="SUPFAM" id="SSF47473">
    <property type="entry name" value="EF-hand"/>
    <property type="match status" value="1"/>
</dbReference>
<name>A0A4Y7TQI5_COPMI</name>
<evidence type="ECO:0000259" key="2">
    <source>
        <dbReference type="Pfam" id="PF12763"/>
    </source>
</evidence>
<feature type="compositionally biased region" description="Pro residues" evidence="1">
    <location>
        <begin position="111"/>
        <end position="131"/>
    </location>
</feature>
<feature type="compositionally biased region" description="Polar residues" evidence="1">
    <location>
        <begin position="323"/>
        <end position="351"/>
    </location>
</feature>
<dbReference type="InterPro" id="IPR000261">
    <property type="entry name" value="EH_dom"/>
</dbReference>
<feature type="region of interest" description="Disordered" evidence="1">
    <location>
        <begin position="495"/>
        <end position="529"/>
    </location>
</feature>
<feature type="compositionally biased region" description="Low complexity" evidence="1">
    <location>
        <begin position="45"/>
        <end position="61"/>
    </location>
</feature>
<organism evidence="3 4">
    <name type="scientific">Coprinellus micaceus</name>
    <name type="common">Glistening ink-cap mushroom</name>
    <name type="synonym">Coprinus micaceus</name>
    <dbReference type="NCBI Taxonomy" id="71717"/>
    <lineage>
        <taxon>Eukaryota</taxon>
        <taxon>Fungi</taxon>
        <taxon>Dikarya</taxon>
        <taxon>Basidiomycota</taxon>
        <taxon>Agaricomycotina</taxon>
        <taxon>Agaricomycetes</taxon>
        <taxon>Agaricomycetidae</taxon>
        <taxon>Agaricales</taxon>
        <taxon>Agaricineae</taxon>
        <taxon>Psathyrellaceae</taxon>
        <taxon>Coprinellus</taxon>
    </lineage>
</organism>
<evidence type="ECO:0000313" key="4">
    <source>
        <dbReference type="Proteomes" id="UP000298030"/>
    </source>
</evidence>
<dbReference type="AlphaFoldDB" id="A0A4Y7TQI5"/>
<feature type="compositionally biased region" description="Low complexity" evidence="1">
    <location>
        <begin position="696"/>
        <end position="705"/>
    </location>
</feature>
<feature type="compositionally biased region" description="Low complexity" evidence="1">
    <location>
        <begin position="638"/>
        <end position="655"/>
    </location>
</feature>
<feature type="domain" description="EH" evidence="2">
    <location>
        <begin position="553"/>
        <end position="620"/>
    </location>
</feature>
<dbReference type="EMBL" id="QPFP01000006">
    <property type="protein sequence ID" value="TEB36416.1"/>
    <property type="molecule type" value="Genomic_DNA"/>
</dbReference>
<feature type="compositionally biased region" description="Low complexity" evidence="1">
    <location>
        <begin position="367"/>
        <end position="389"/>
    </location>
</feature>
<accession>A0A4Y7TQI5</accession>
<feature type="compositionally biased region" description="Basic and acidic residues" evidence="1">
    <location>
        <begin position="452"/>
        <end position="461"/>
    </location>
</feature>
<dbReference type="PRINTS" id="PR01217">
    <property type="entry name" value="PRICHEXTENSN"/>
</dbReference>
<keyword evidence="4" id="KW-1185">Reference proteome</keyword>
<dbReference type="OrthoDB" id="10045710at2759"/>
<feature type="region of interest" description="Disordered" evidence="1">
    <location>
        <begin position="618"/>
        <end position="720"/>
    </location>
</feature>
<evidence type="ECO:0000256" key="1">
    <source>
        <dbReference type="SAM" id="MobiDB-lite"/>
    </source>
</evidence>
<dbReference type="Proteomes" id="UP000298030">
    <property type="component" value="Unassembled WGS sequence"/>
</dbReference>
<feature type="compositionally biased region" description="Polar residues" evidence="1">
    <location>
        <begin position="618"/>
        <end position="637"/>
    </location>
</feature>
<feature type="compositionally biased region" description="Basic and acidic residues" evidence="1">
    <location>
        <begin position="508"/>
        <end position="519"/>
    </location>
</feature>
<feature type="compositionally biased region" description="Pro residues" evidence="1">
    <location>
        <begin position="286"/>
        <end position="301"/>
    </location>
</feature>